<dbReference type="InterPro" id="IPR036291">
    <property type="entry name" value="NAD(P)-bd_dom_sf"/>
</dbReference>
<name>A0A317XT99_9BASI</name>
<dbReference type="GO" id="GO:0016491">
    <property type="term" value="F:oxidoreductase activity"/>
    <property type="evidence" value="ECO:0007669"/>
    <property type="project" value="TreeGrafter"/>
</dbReference>
<dbReference type="Gene3D" id="3.40.50.720">
    <property type="entry name" value="NAD(P)-binding Rossmann-like Domain"/>
    <property type="match status" value="1"/>
</dbReference>
<evidence type="ECO:0000256" key="2">
    <source>
        <dbReference type="SAM" id="MobiDB-lite"/>
    </source>
</evidence>
<comment type="similarity">
    <text evidence="1">Belongs to the short-chain dehydrogenases/reductases (SDR) family.</text>
</comment>
<feature type="compositionally biased region" description="Basic and acidic residues" evidence="2">
    <location>
        <begin position="237"/>
        <end position="246"/>
    </location>
</feature>
<protein>
    <submittedName>
        <fullName evidence="3">NAD(P)-binding protein</fullName>
    </submittedName>
</protein>
<dbReference type="InParanoid" id="A0A317XT99"/>
<dbReference type="Pfam" id="PF00106">
    <property type="entry name" value="adh_short"/>
    <property type="match status" value="1"/>
</dbReference>
<dbReference type="PANTHER" id="PTHR43544">
    <property type="entry name" value="SHORT-CHAIN DEHYDROGENASE/REDUCTASE"/>
    <property type="match status" value="1"/>
</dbReference>
<dbReference type="PRINTS" id="PR00081">
    <property type="entry name" value="GDHRDH"/>
</dbReference>
<evidence type="ECO:0000256" key="1">
    <source>
        <dbReference type="ARBA" id="ARBA00006484"/>
    </source>
</evidence>
<sequence length="283" mass="30640">MAPNVAIIQGTGSGIGAQIARQYLARTGLQVVALSRDASRAKEAILSTSYSGGPDASKLDKERLHTISLDITSEDSYSKAAEEIESRFGKSCLKALWNLNGILRAEKNISQIKQEQILETFTVNTFSHLLAFKHFVPLIPRGAEAKKIEEGKSDDLAEGVLPSNLSVVASLSARVGSIGDNNKGGWYSYRASKSALNQLIKTLSKELELRSVPAISVGLHPGTVRSNLSKDFTGGPDSDKPLDKSKGQFEAYEAAENLVNVVAKLTKEDNGSFRDYKNESIPW</sequence>
<dbReference type="InterPro" id="IPR051468">
    <property type="entry name" value="Fungal_SecMetab_SDRs"/>
</dbReference>
<dbReference type="AlphaFoldDB" id="A0A317XT99"/>
<dbReference type="PANTHER" id="PTHR43544:SF12">
    <property type="entry name" value="NAD(P)-BINDING ROSSMANN-FOLD SUPERFAMILY PROTEIN"/>
    <property type="match status" value="1"/>
</dbReference>
<dbReference type="FunCoup" id="A0A317XT99">
    <property type="interactions" value="86"/>
</dbReference>
<organism evidence="3 4">
    <name type="scientific">Testicularia cyperi</name>
    <dbReference type="NCBI Taxonomy" id="1882483"/>
    <lineage>
        <taxon>Eukaryota</taxon>
        <taxon>Fungi</taxon>
        <taxon>Dikarya</taxon>
        <taxon>Basidiomycota</taxon>
        <taxon>Ustilaginomycotina</taxon>
        <taxon>Ustilaginomycetes</taxon>
        <taxon>Ustilaginales</taxon>
        <taxon>Anthracoideaceae</taxon>
        <taxon>Testicularia</taxon>
    </lineage>
</organism>
<reference evidence="3 4" key="1">
    <citation type="journal article" date="2018" name="Mol. Biol. Evol.">
        <title>Broad Genomic Sampling Reveals a Smut Pathogenic Ancestry of the Fungal Clade Ustilaginomycotina.</title>
        <authorList>
            <person name="Kijpornyongpan T."/>
            <person name="Mondo S.J."/>
            <person name="Barry K."/>
            <person name="Sandor L."/>
            <person name="Lee J."/>
            <person name="Lipzen A."/>
            <person name="Pangilinan J."/>
            <person name="LaButti K."/>
            <person name="Hainaut M."/>
            <person name="Henrissat B."/>
            <person name="Grigoriev I.V."/>
            <person name="Spatafora J.W."/>
            <person name="Aime M.C."/>
        </authorList>
    </citation>
    <scope>NUCLEOTIDE SEQUENCE [LARGE SCALE GENOMIC DNA]</scope>
    <source>
        <strain evidence="3 4">MCA 3645</strain>
    </source>
</reference>
<dbReference type="SUPFAM" id="SSF51735">
    <property type="entry name" value="NAD(P)-binding Rossmann-fold domains"/>
    <property type="match status" value="1"/>
</dbReference>
<feature type="region of interest" description="Disordered" evidence="2">
    <location>
        <begin position="226"/>
        <end position="246"/>
    </location>
</feature>
<keyword evidence="4" id="KW-1185">Reference proteome</keyword>
<dbReference type="InterPro" id="IPR002347">
    <property type="entry name" value="SDR_fam"/>
</dbReference>
<proteinExistence type="inferred from homology"/>
<evidence type="ECO:0000313" key="3">
    <source>
        <dbReference type="EMBL" id="PWZ00521.1"/>
    </source>
</evidence>
<dbReference type="Proteomes" id="UP000246740">
    <property type="component" value="Unassembled WGS sequence"/>
</dbReference>
<dbReference type="OrthoDB" id="5296at2759"/>
<evidence type="ECO:0000313" key="4">
    <source>
        <dbReference type="Proteomes" id="UP000246740"/>
    </source>
</evidence>
<dbReference type="CDD" id="cd05325">
    <property type="entry name" value="carb_red_sniffer_like_SDR_c"/>
    <property type="match status" value="1"/>
</dbReference>
<gene>
    <name evidence="3" type="ORF">BCV70DRAFT_226410</name>
</gene>
<accession>A0A317XT99</accession>
<dbReference type="EMBL" id="KZ819192">
    <property type="protein sequence ID" value="PWZ00521.1"/>
    <property type="molecule type" value="Genomic_DNA"/>
</dbReference>
<dbReference type="GO" id="GO:0005737">
    <property type="term" value="C:cytoplasm"/>
    <property type="evidence" value="ECO:0007669"/>
    <property type="project" value="TreeGrafter"/>
</dbReference>